<dbReference type="EMBL" id="LKAJ01000001">
    <property type="protein sequence ID" value="KRG22748.1"/>
    <property type="molecule type" value="Genomic_DNA"/>
</dbReference>
<comment type="caution">
    <text evidence="1">The sequence shown here is derived from an EMBL/GenBank/DDBJ whole genome shotgun (WGS) entry which is preliminary data.</text>
</comment>
<protein>
    <submittedName>
        <fullName evidence="1">Uncharacterized protein</fullName>
    </submittedName>
</protein>
<dbReference type="STRING" id="295108.HT99x_00289"/>
<organism evidence="1">
    <name type="scientific">Candidatus Berkiella aquae</name>
    <dbReference type="NCBI Taxonomy" id="295108"/>
    <lineage>
        <taxon>Bacteria</taxon>
        <taxon>Pseudomonadati</taxon>
        <taxon>Pseudomonadota</taxon>
        <taxon>Gammaproteobacteria</taxon>
        <taxon>Candidatus Berkiellales</taxon>
        <taxon>Candidatus Berkiellaceae</taxon>
        <taxon>Candidatus Berkiella</taxon>
    </lineage>
</organism>
<evidence type="ECO:0000313" key="1">
    <source>
        <dbReference type="EMBL" id="KRG22748.1"/>
    </source>
</evidence>
<accession>A0A0Q9YPP8</accession>
<sequence length="35" mass="3717">MGAGGDSHESSICIYTKNINDSIGDTNATILKRSF</sequence>
<name>A0A0Q9YPP8_9GAMM</name>
<gene>
    <name evidence="1" type="ORF">HT99x_00289</name>
</gene>
<proteinExistence type="predicted"/>
<reference evidence="1" key="1">
    <citation type="submission" date="2015-09" db="EMBL/GenBank/DDBJ databases">
        <title>Draft Genome Sequences of Two Novel Amoeba-resistant Intranuclear Bacteria, Candidatus Berkiella cookevillensis and Candidatus Berkiella aquae.</title>
        <authorList>
            <person name="Mehari Y.T."/>
            <person name="Arivett B.A."/>
            <person name="Farone A.L."/>
            <person name="Gunderson J.H."/>
            <person name="Farone M.B."/>
        </authorList>
    </citation>
    <scope>NUCLEOTIDE SEQUENCE [LARGE SCALE GENOMIC DNA]</scope>
    <source>
        <strain evidence="1">HT99</strain>
    </source>
</reference>
<dbReference type="AlphaFoldDB" id="A0A0Q9YPP8"/>